<organism evidence="1 2">
    <name type="scientific">Leptospira bandrabouensis</name>
    <dbReference type="NCBI Taxonomy" id="2484903"/>
    <lineage>
        <taxon>Bacteria</taxon>
        <taxon>Pseudomonadati</taxon>
        <taxon>Spirochaetota</taxon>
        <taxon>Spirochaetia</taxon>
        <taxon>Leptospirales</taxon>
        <taxon>Leptospiraceae</taxon>
        <taxon>Leptospira</taxon>
    </lineage>
</organism>
<accession>A0A6H3NSU9</accession>
<gene>
    <name evidence="1" type="ORF">EHR08_13405</name>
</gene>
<keyword evidence="2" id="KW-1185">Reference proteome</keyword>
<dbReference type="Proteomes" id="UP000297649">
    <property type="component" value="Unassembled WGS sequence"/>
</dbReference>
<evidence type="ECO:0000313" key="1">
    <source>
        <dbReference type="EMBL" id="TGN12373.1"/>
    </source>
</evidence>
<reference evidence="1" key="1">
    <citation type="journal article" date="2019" name="PLoS Negl. Trop. Dis.">
        <title>Revisiting the worldwide diversity of Leptospira species in the environment.</title>
        <authorList>
            <person name="Vincent A.T."/>
            <person name="Schiettekatte O."/>
            <person name="Bourhy P."/>
            <person name="Veyrier F.J."/>
            <person name="Picardeau M."/>
        </authorList>
    </citation>
    <scope>NUCLEOTIDE SEQUENCE [LARGE SCALE GENOMIC DNA]</scope>
    <source>
        <strain evidence="1">201601109</strain>
    </source>
</reference>
<dbReference type="RefSeq" id="WP_135743236.1">
    <property type="nucleotide sequence ID" value="NZ_RQHT01000001.1"/>
</dbReference>
<protein>
    <submittedName>
        <fullName evidence="1">Uncharacterized protein</fullName>
    </submittedName>
</protein>
<proteinExistence type="predicted"/>
<dbReference type="EMBL" id="RQHU01000019">
    <property type="protein sequence ID" value="TGN12373.1"/>
    <property type="molecule type" value="Genomic_DNA"/>
</dbReference>
<dbReference type="AlphaFoldDB" id="A0A6H3NSU9"/>
<comment type="caution">
    <text evidence="1">The sequence shown here is derived from an EMBL/GenBank/DDBJ whole genome shotgun (WGS) entry which is preliminary data.</text>
</comment>
<name>A0A6H3NSU9_9LEPT</name>
<evidence type="ECO:0000313" key="2">
    <source>
        <dbReference type="Proteomes" id="UP000297649"/>
    </source>
</evidence>
<sequence length="158" mass="18119">MDTKTKQTLDESHLESLNAIILREIIKYNRNNKTNFNEVHVLNAVTKYNRPPKNKTKATAFNEFYSKDLSELEIKILDLLEEESMTRKEISKALNVELCTISGIIANVFLANEWVEVSKERACRISGNKVEELHITRIGKQALYDSAYIEQGKKLCLG</sequence>